<keyword evidence="2" id="KW-1185">Reference proteome</keyword>
<evidence type="ECO:0000313" key="1">
    <source>
        <dbReference type="EMBL" id="KIX08611.1"/>
    </source>
</evidence>
<dbReference type="AlphaFoldDB" id="A0A0D2IYZ3"/>
<dbReference type="GeneID" id="25291338"/>
<dbReference type="Proteomes" id="UP000053617">
    <property type="component" value="Unassembled WGS sequence"/>
</dbReference>
<gene>
    <name evidence="1" type="ORF">Z518_03267</name>
</gene>
<dbReference type="VEuPathDB" id="FungiDB:Z518_03267"/>
<dbReference type="HOGENOM" id="CLU_2185405_0_0_1"/>
<accession>A0A0D2IYZ3</accession>
<protein>
    <submittedName>
        <fullName evidence="1">Rhinocladiella mackenziei CBS 650.93 unplaced genomic scaffold supercont1.2, whole genome shotgun sequence</fullName>
    </submittedName>
</protein>
<dbReference type="OrthoDB" id="194358at2759"/>
<proteinExistence type="predicted"/>
<sequence>MRAVELNITRWLAASPNGRLLGELRRQESFKYEFDNIRLLYRVKSSNLFTKKLAFSKGNFYFADIPGSQCNIWEAAIPLRDSVGDDTSESIAMSPIEAAPSDSKSRLLL</sequence>
<organism evidence="1 2">
    <name type="scientific">Rhinocladiella mackenziei CBS 650.93</name>
    <dbReference type="NCBI Taxonomy" id="1442369"/>
    <lineage>
        <taxon>Eukaryota</taxon>
        <taxon>Fungi</taxon>
        <taxon>Dikarya</taxon>
        <taxon>Ascomycota</taxon>
        <taxon>Pezizomycotina</taxon>
        <taxon>Eurotiomycetes</taxon>
        <taxon>Chaetothyriomycetidae</taxon>
        <taxon>Chaetothyriales</taxon>
        <taxon>Herpotrichiellaceae</taxon>
        <taxon>Rhinocladiella</taxon>
    </lineage>
</organism>
<name>A0A0D2IYZ3_9EURO</name>
<dbReference type="RefSeq" id="XP_013275747.1">
    <property type="nucleotide sequence ID" value="XM_013420293.1"/>
</dbReference>
<evidence type="ECO:0000313" key="2">
    <source>
        <dbReference type="Proteomes" id="UP000053617"/>
    </source>
</evidence>
<dbReference type="EMBL" id="KN847476">
    <property type="protein sequence ID" value="KIX08611.1"/>
    <property type="molecule type" value="Genomic_DNA"/>
</dbReference>
<reference evidence="1 2" key="1">
    <citation type="submission" date="2015-01" db="EMBL/GenBank/DDBJ databases">
        <title>The Genome Sequence of Rhinocladiella mackenzie CBS 650.93.</title>
        <authorList>
            <consortium name="The Broad Institute Genomics Platform"/>
            <person name="Cuomo C."/>
            <person name="de Hoog S."/>
            <person name="Gorbushina A."/>
            <person name="Stielow B."/>
            <person name="Teixiera M."/>
            <person name="Abouelleil A."/>
            <person name="Chapman S.B."/>
            <person name="Priest M."/>
            <person name="Young S.K."/>
            <person name="Wortman J."/>
            <person name="Nusbaum C."/>
            <person name="Birren B."/>
        </authorList>
    </citation>
    <scope>NUCLEOTIDE SEQUENCE [LARGE SCALE GENOMIC DNA]</scope>
    <source>
        <strain evidence="1 2">CBS 650.93</strain>
    </source>
</reference>